<dbReference type="EMBL" id="CP006935">
    <property type="protein sequence ID" value="AHC40524.1"/>
    <property type="molecule type" value="Genomic_DNA"/>
</dbReference>
<accession>A0ABM5P2C0</accession>
<evidence type="ECO:0000313" key="1">
    <source>
        <dbReference type="EMBL" id="AHC40524.1"/>
    </source>
</evidence>
<keyword evidence="2" id="KW-1185">Reference proteome</keyword>
<proteinExistence type="predicted"/>
<organism evidence="1 2">
    <name type="scientific">Mycoplasma ovis str. Michigan</name>
    <dbReference type="NCBI Taxonomy" id="1415773"/>
    <lineage>
        <taxon>Bacteria</taxon>
        <taxon>Bacillati</taxon>
        <taxon>Mycoplasmatota</taxon>
        <taxon>Mollicutes</taxon>
        <taxon>Mycoplasmataceae</taxon>
        <taxon>Mycoplasma</taxon>
    </lineage>
</organism>
<dbReference type="Proteomes" id="UP000018745">
    <property type="component" value="Chromosome"/>
</dbReference>
<reference evidence="1 2" key="1">
    <citation type="journal article" date="2014" name="Genome Announc.">
        <title>Complete Genome Sequence of Mycoplasma ovis Strain Michigan, a Hemoplasma of Sheep with Two Distinct 16S rRNA Genes.</title>
        <authorList>
            <person name="Deshuillers P.L."/>
            <person name="Santos A.P."/>
            <person name="do Nascimento N.C."/>
            <person name="Hampel J.A."/>
            <person name="Bergin I.L."/>
            <person name="Dyson M.C."/>
            <person name="Messick J.B."/>
        </authorList>
    </citation>
    <scope>NUCLEOTIDE SEQUENCE [LARGE SCALE GENOMIC DNA]</scope>
    <source>
        <strain evidence="1 2">Michigan</strain>
    </source>
</reference>
<sequence>MSCWILKSKNTDWRNYIDRMLSQWISNFENNTKLLGKDEDKKRFKTQVEQLLKQWKESWK</sequence>
<gene>
    <name evidence="1" type="ORF">OVS_03965</name>
</gene>
<name>A0ABM5P2C0_9MOLU</name>
<evidence type="ECO:0000313" key="2">
    <source>
        <dbReference type="Proteomes" id="UP000018745"/>
    </source>
</evidence>
<protein>
    <submittedName>
        <fullName evidence="1">Uncharacterized protein</fullName>
    </submittedName>
</protein>